<dbReference type="eggNOG" id="COG4966">
    <property type="taxonomic scope" value="Bacteria"/>
</dbReference>
<proteinExistence type="predicted"/>
<dbReference type="GO" id="GO:0043683">
    <property type="term" value="P:type IV pilus assembly"/>
    <property type="evidence" value="ECO:0007669"/>
    <property type="project" value="InterPro"/>
</dbReference>
<dbReference type="EMBL" id="AEIG01000033">
    <property type="protein sequence ID" value="EGG29803.1"/>
    <property type="molecule type" value="Genomic_DNA"/>
</dbReference>
<dbReference type="InterPro" id="IPR012902">
    <property type="entry name" value="N_methyl_site"/>
</dbReference>
<reference evidence="1 2" key="1">
    <citation type="journal article" date="2011" name="J. Bacteriol.">
        <title>Genome sequence of strain IMCC3088, a proteorhodopsin-containing marine bacterium belonging to the OM60/NOR5 clade.</title>
        <authorList>
            <person name="Jang Y."/>
            <person name="Oh H.M."/>
            <person name="Kang I."/>
            <person name="Lee K."/>
            <person name="Yang S.J."/>
            <person name="Cho J.C."/>
        </authorList>
    </citation>
    <scope>NUCLEOTIDE SEQUENCE [LARGE SCALE GENOMIC DNA]</scope>
    <source>
        <strain evidence="1 2">IMCC3088</strain>
    </source>
</reference>
<dbReference type="Proteomes" id="UP000005615">
    <property type="component" value="Unassembled WGS sequence"/>
</dbReference>
<protein>
    <submittedName>
        <fullName evidence="1">Type IV fimbrial biogenesis protein PilW</fullName>
    </submittedName>
</protein>
<dbReference type="Pfam" id="PF07963">
    <property type="entry name" value="N_methyl"/>
    <property type="match status" value="1"/>
</dbReference>
<sequence>MTHKMGSNHGLTLVELMVSLAIGAALMLAGATLFLNSRQSYVQDEQAAYVQEVGRYSLRFLSRELGLAGFVGGVQQPELIEVEQTLLNGAELTPSSNCYHFLLNVAEGLSHFNNVTEQGLETEGNGSVTGRSLPTDCFSDSETLMRDSDVIVVRRVKDSPTVIQGAEQASVNATATYLSVVRYNEMFALNTGTASNLANDEASADIWAETDLWEYMPQLLYVRVRNSERCANDTFETVELCRLRLNQSGSGLAPTQCLVEGVERMNLVYGLDTDDDLVVDTFTEQPTPAQLKNAISTRLTVLARSDQTDSRYIDDKSYELGSVTFTPSADDNSCNDRIRRSMFGSTVLLRNMDAVGL</sequence>
<comment type="caution">
    <text evidence="1">The sequence shown here is derived from an EMBL/GenBank/DDBJ whole genome shotgun (WGS) entry which is preliminary data.</text>
</comment>
<keyword evidence="2" id="KW-1185">Reference proteome</keyword>
<gene>
    <name evidence="1" type="ORF">IMCC3088_1347</name>
</gene>
<dbReference type="PROSITE" id="PS00409">
    <property type="entry name" value="PROKAR_NTER_METHYL"/>
    <property type="match status" value="1"/>
</dbReference>
<dbReference type="OrthoDB" id="5296662at2"/>
<dbReference type="RefSeq" id="WP_009575639.1">
    <property type="nucleotide sequence ID" value="NZ_AEIG01000033.1"/>
</dbReference>
<evidence type="ECO:0000313" key="1">
    <source>
        <dbReference type="EMBL" id="EGG29803.1"/>
    </source>
</evidence>
<organism evidence="1 2">
    <name type="scientific">Aequoribacter fuscus</name>
    <dbReference type="NCBI Taxonomy" id="2518989"/>
    <lineage>
        <taxon>Bacteria</taxon>
        <taxon>Pseudomonadati</taxon>
        <taxon>Pseudomonadota</taxon>
        <taxon>Gammaproteobacteria</taxon>
        <taxon>Cellvibrionales</taxon>
        <taxon>Halieaceae</taxon>
        <taxon>Aequoribacter</taxon>
    </lineage>
</organism>
<dbReference type="InterPro" id="IPR032092">
    <property type="entry name" value="PilW"/>
</dbReference>
<dbReference type="STRING" id="2518989.IMCC3088_1347"/>
<dbReference type="Pfam" id="PF16074">
    <property type="entry name" value="PilW"/>
    <property type="match status" value="1"/>
</dbReference>
<dbReference type="NCBIfam" id="TIGR02532">
    <property type="entry name" value="IV_pilin_GFxxxE"/>
    <property type="match status" value="1"/>
</dbReference>
<name>F3L1K7_9GAMM</name>
<accession>F3L1K7</accession>
<evidence type="ECO:0000313" key="2">
    <source>
        <dbReference type="Proteomes" id="UP000005615"/>
    </source>
</evidence>
<dbReference type="AlphaFoldDB" id="F3L1K7"/>